<accession>A0ABT9US49</accession>
<sequence length="55" mass="6806">MNLLEKYTPHEMMEMTIRDIRRRQIKREKELNSYQFLVSDTIKKKCKMRRKLSGC</sequence>
<dbReference type="Proteomes" id="UP001228504">
    <property type="component" value="Unassembled WGS sequence"/>
</dbReference>
<name>A0ABT9US49_9FIRM</name>
<reference evidence="1 2" key="1">
    <citation type="submission" date="2023-07" db="EMBL/GenBank/DDBJ databases">
        <title>Genomic Encyclopedia of Type Strains, Phase IV (KMG-IV): sequencing the most valuable type-strain genomes for metagenomic binning, comparative biology and taxonomic classification.</title>
        <authorList>
            <person name="Goeker M."/>
        </authorList>
    </citation>
    <scope>NUCLEOTIDE SEQUENCE [LARGE SCALE GENOMIC DNA]</scope>
    <source>
        <strain evidence="1 2">DSM 20694</strain>
    </source>
</reference>
<gene>
    <name evidence="1" type="ORF">J2S18_001076</name>
</gene>
<evidence type="ECO:0000313" key="2">
    <source>
        <dbReference type="Proteomes" id="UP001228504"/>
    </source>
</evidence>
<dbReference type="RefSeq" id="WP_307484210.1">
    <property type="nucleotide sequence ID" value="NZ_JAUSUF010000002.1"/>
</dbReference>
<evidence type="ECO:0000313" key="1">
    <source>
        <dbReference type="EMBL" id="MDQ0149146.1"/>
    </source>
</evidence>
<comment type="caution">
    <text evidence="1">The sequence shown here is derived from an EMBL/GenBank/DDBJ whole genome shotgun (WGS) entry which is preliminary data.</text>
</comment>
<protein>
    <submittedName>
        <fullName evidence="1">Uncharacterized protein</fullName>
    </submittedName>
</protein>
<keyword evidence="2" id="KW-1185">Reference proteome</keyword>
<proteinExistence type="predicted"/>
<dbReference type="EMBL" id="JAUSUF010000002">
    <property type="protein sequence ID" value="MDQ0149146.1"/>
    <property type="molecule type" value="Genomic_DNA"/>
</dbReference>
<organism evidence="1 2">
    <name type="scientific">Eubacterium multiforme</name>
    <dbReference type="NCBI Taxonomy" id="83339"/>
    <lineage>
        <taxon>Bacteria</taxon>
        <taxon>Bacillati</taxon>
        <taxon>Bacillota</taxon>
        <taxon>Clostridia</taxon>
        <taxon>Eubacteriales</taxon>
        <taxon>Eubacteriaceae</taxon>
        <taxon>Eubacterium</taxon>
    </lineage>
</organism>